<protein>
    <submittedName>
        <fullName evidence="1">Uncharacterized protein</fullName>
    </submittedName>
</protein>
<name>A0AAV0D430_9ASTE</name>
<dbReference type="EMBL" id="CAMAPF010000069">
    <property type="protein sequence ID" value="CAH9091686.1"/>
    <property type="molecule type" value="Genomic_DNA"/>
</dbReference>
<gene>
    <name evidence="1" type="ORF">CEPIT_LOCUS11804</name>
</gene>
<comment type="caution">
    <text evidence="1">The sequence shown here is derived from an EMBL/GenBank/DDBJ whole genome shotgun (WGS) entry which is preliminary data.</text>
</comment>
<accession>A0AAV0D430</accession>
<evidence type="ECO:0000313" key="2">
    <source>
        <dbReference type="Proteomes" id="UP001152523"/>
    </source>
</evidence>
<reference evidence="1" key="1">
    <citation type="submission" date="2022-07" db="EMBL/GenBank/DDBJ databases">
        <authorList>
            <person name="Macas J."/>
            <person name="Novak P."/>
            <person name="Neumann P."/>
        </authorList>
    </citation>
    <scope>NUCLEOTIDE SEQUENCE</scope>
</reference>
<proteinExistence type="predicted"/>
<evidence type="ECO:0000313" key="1">
    <source>
        <dbReference type="EMBL" id="CAH9091686.1"/>
    </source>
</evidence>
<sequence length="10" mass="1355">MQRELEQHER</sequence>
<keyword evidence="2" id="KW-1185">Reference proteome</keyword>
<organism evidence="1 2">
    <name type="scientific">Cuscuta epithymum</name>
    <dbReference type="NCBI Taxonomy" id="186058"/>
    <lineage>
        <taxon>Eukaryota</taxon>
        <taxon>Viridiplantae</taxon>
        <taxon>Streptophyta</taxon>
        <taxon>Embryophyta</taxon>
        <taxon>Tracheophyta</taxon>
        <taxon>Spermatophyta</taxon>
        <taxon>Magnoliopsida</taxon>
        <taxon>eudicotyledons</taxon>
        <taxon>Gunneridae</taxon>
        <taxon>Pentapetalae</taxon>
        <taxon>asterids</taxon>
        <taxon>lamiids</taxon>
        <taxon>Solanales</taxon>
        <taxon>Convolvulaceae</taxon>
        <taxon>Cuscuteae</taxon>
        <taxon>Cuscuta</taxon>
        <taxon>Cuscuta subgen. Cuscuta</taxon>
    </lineage>
</organism>
<dbReference type="Proteomes" id="UP001152523">
    <property type="component" value="Unassembled WGS sequence"/>
</dbReference>